<dbReference type="InterPro" id="IPR046302">
    <property type="entry name" value="DUF6417"/>
</dbReference>
<dbReference type="AlphaFoldDB" id="A0A6M4WES2"/>
<name>A0A6M4WES2_9ACTN</name>
<evidence type="ECO:0000313" key="1">
    <source>
        <dbReference type="EMBL" id="QJS99146.1"/>
    </source>
</evidence>
<dbReference type="Pfam" id="PF19981">
    <property type="entry name" value="DUF6417"/>
    <property type="match status" value="1"/>
</dbReference>
<dbReference type="EMBL" id="CP049838">
    <property type="protein sequence ID" value="QJS99146.1"/>
    <property type="molecule type" value="Genomic_DNA"/>
</dbReference>
<gene>
    <name evidence="1" type="ORF">G9272_01415</name>
</gene>
<dbReference type="Proteomes" id="UP000502665">
    <property type="component" value="Chromosome"/>
</dbReference>
<evidence type="ECO:0000313" key="2">
    <source>
        <dbReference type="Proteomes" id="UP000502665"/>
    </source>
</evidence>
<sequence length="74" mass="8202">MCDVALIMDGYEHLDLDEIDFAPMEHDTERLRLLTLDEAYELIQVRTAAEEGGAAAQEAGRLAREIGARIPSKS</sequence>
<keyword evidence="2" id="KW-1185">Reference proteome</keyword>
<reference evidence="1" key="1">
    <citation type="submission" date="2020-03" db="EMBL/GenBank/DDBJ databases">
        <title>Molecular networking-based the target discovery of potent antiproliferative macrolactams: 5/6/7/16 polycyclic ansamycins and glycosylated trienomycin from Streptomyces cacaoi subsp. asoensis.</title>
        <authorList>
            <person name="Liu L.-L."/>
        </authorList>
    </citation>
    <scope>NUCLEOTIDE SEQUENCE [LARGE SCALE GENOMIC DNA]</scope>
    <source>
        <strain evidence="1">H2S5</strain>
    </source>
</reference>
<accession>A0A6M4WES2</accession>
<proteinExistence type="predicted"/>
<organism evidence="1 2">
    <name type="scientific">Streptomyces asoensis</name>
    <dbReference type="NCBI Taxonomy" id="249586"/>
    <lineage>
        <taxon>Bacteria</taxon>
        <taxon>Bacillati</taxon>
        <taxon>Actinomycetota</taxon>
        <taxon>Actinomycetes</taxon>
        <taxon>Kitasatosporales</taxon>
        <taxon>Streptomycetaceae</taxon>
        <taxon>Streptomyces</taxon>
    </lineage>
</organism>
<protein>
    <submittedName>
        <fullName evidence="1">Uncharacterized protein</fullName>
    </submittedName>
</protein>